<accession>A0A398CRS4</accession>
<evidence type="ECO:0000313" key="2">
    <source>
        <dbReference type="Proteomes" id="UP000266340"/>
    </source>
</evidence>
<dbReference type="EMBL" id="QXJM01000013">
    <property type="protein sequence ID" value="RIE05295.1"/>
    <property type="molecule type" value="Genomic_DNA"/>
</dbReference>
<name>A0A398CRS4_9BACL</name>
<keyword evidence="2" id="KW-1185">Reference proteome</keyword>
<reference evidence="1 2" key="1">
    <citation type="submission" date="2018-09" db="EMBL/GenBank/DDBJ databases">
        <title>Cohnella cavernae sp. nov., isolated from a karst cave.</title>
        <authorList>
            <person name="Zhu H."/>
        </authorList>
    </citation>
    <scope>NUCLEOTIDE SEQUENCE [LARGE SCALE GENOMIC DNA]</scope>
    <source>
        <strain evidence="1 2">K2E09-144</strain>
    </source>
</reference>
<gene>
    <name evidence="1" type="ORF">D3H35_01335</name>
</gene>
<protein>
    <submittedName>
        <fullName evidence="1">Uncharacterized protein</fullName>
    </submittedName>
</protein>
<organism evidence="1 2">
    <name type="scientific">Cohnella faecalis</name>
    <dbReference type="NCBI Taxonomy" id="2315694"/>
    <lineage>
        <taxon>Bacteria</taxon>
        <taxon>Bacillati</taxon>
        <taxon>Bacillota</taxon>
        <taxon>Bacilli</taxon>
        <taxon>Bacillales</taxon>
        <taxon>Paenibacillaceae</taxon>
        <taxon>Cohnella</taxon>
    </lineage>
</organism>
<dbReference type="AlphaFoldDB" id="A0A398CRS4"/>
<proteinExistence type="predicted"/>
<sequence length="98" mass="11071">MGRRCSVFQLRLPRPDGVAVSRTPTRNGLNSSSEASYAPPSWHAVLRDRLQQLIVCHVGGQRLADAEMERLSKLDIRQAQAEMEWMAENLKFTVHLAI</sequence>
<comment type="caution">
    <text evidence="1">The sequence shown here is derived from an EMBL/GenBank/DDBJ whole genome shotgun (WGS) entry which is preliminary data.</text>
</comment>
<evidence type="ECO:0000313" key="1">
    <source>
        <dbReference type="EMBL" id="RIE05295.1"/>
    </source>
</evidence>
<dbReference type="Proteomes" id="UP000266340">
    <property type="component" value="Unassembled WGS sequence"/>
</dbReference>